<gene>
    <name evidence="1" type="ORF">BJ138DRAFT_1133891</name>
</gene>
<evidence type="ECO:0000313" key="2">
    <source>
        <dbReference type="Proteomes" id="UP000790377"/>
    </source>
</evidence>
<evidence type="ECO:0000313" key="1">
    <source>
        <dbReference type="EMBL" id="KAH7913741.1"/>
    </source>
</evidence>
<dbReference type="Proteomes" id="UP000790377">
    <property type="component" value="Unassembled WGS sequence"/>
</dbReference>
<name>A0ACB8ALD3_9AGAM</name>
<organism evidence="1 2">
    <name type="scientific">Hygrophoropsis aurantiaca</name>
    <dbReference type="NCBI Taxonomy" id="72124"/>
    <lineage>
        <taxon>Eukaryota</taxon>
        <taxon>Fungi</taxon>
        <taxon>Dikarya</taxon>
        <taxon>Basidiomycota</taxon>
        <taxon>Agaricomycotina</taxon>
        <taxon>Agaricomycetes</taxon>
        <taxon>Agaricomycetidae</taxon>
        <taxon>Boletales</taxon>
        <taxon>Coniophorineae</taxon>
        <taxon>Hygrophoropsidaceae</taxon>
        <taxon>Hygrophoropsis</taxon>
    </lineage>
</organism>
<comment type="caution">
    <text evidence="1">The sequence shown here is derived from an EMBL/GenBank/DDBJ whole genome shotgun (WGS) entry which is preliminary data.</text>
</comment>
<reference evidence="1" key="1">
    <citation type="journal article" date="2021" name="New Phytol.">
        <title>Evolutionary innovations through gain and loss of genes in the ectomycorrhizal Boletales.</title>
        <authorList>
            <person name="Wu G."/>
            <person name="Miyauchi S."/>
            <person name="Morin E."/>
            <person name="Kuo A."/>
            <person name="Drula E."/>
            <person name="Varga T."/>
            <person name="Kohler A."/>
            <person name="Feng B."/>
            <person name="Cao Y."/>
            <person name="Lipzen A."/>
            <person name="Daum C."/>
            <person name="Hundley H."/>
            <person name="Pangilinan J."/>
            <person name="Johnson J."/>
            <person name="Barry K."/>
            <person name="LaButti K."/>
            <person name="Ng V."/>
            <person name="Ahrendt S."/>
            <person name="Min B."/>
            <person name="Choi I.G."/>
            <person name="Park H."/>
            <person name="Plett J.M."/>
            <person name="Magnuson J."/>
            <person name="Spatafora J.W."/>
            <person name="Nagy L.G."/>
            <person name="Henrissat B."/>
            <person name="Grigoriev I.V."/>
            <person name="Yang Z.L."/>
            <person name="Xu J."/>
            <person name="Martin F.M."/>
        </authorList>
    </citation>
    <scope>NUCLEOTIDE SEQUENCE</scope>
    <source>
        <strain evidence="1">ATCC 28755</strain>
    </source>
</reference>
<proteinExistence type="predicted"/>
<protein>
    <submittedName>
        <fullName evidence="1">Uncharacterized protein</fullName>
    </submittedName>
</protein>
<accession>A0ACB8ALD3</accession>
<keyword evidence="2" id="KW-1185">Reference proteome</keyword>
<sequence length="415" mass="45540">MSASKVGNQPATRVFALWKQDGHYYSGTVHSQHSSSSTRYLVKFDDGTEDTVDISKMRQCEVMIGDNVILVEGNVKGKVVGYGSSGAIQVEIDDGASLAISDVEIRELMIASRTLISQWKERMLSSDSIIPIIRPKPLQTSPSPSKLSIISATSVKGGRKSLAKTGFVITLSVGSKNPDQEKDNINLAIKNNGGVVLDDWSSVFSMQGTHIAGNKRWVATQKDLRWLRKDGIERVFLLSDDSSQKSKFLIALALGIPCISVEWEWQPFLLPAGFSEPLNARISQLIDMDWGNSLEHVTEIMSNLAASKLFTDKSILCLGAEFVPTPKSRKASSVDGTLEASRSVPWIILAMGASRVEAAFDLKSASSKNLQSFDYVVVKDNDEAVENLRESDVTLVHVPWIKQCLIAGRLLPIEW</sequence>
<dbReference type="EMBL" id="MU267625">
    <property type="protein sequence ID" value="KAH7913741.1"/>
    <property type="molecule type" value="Genomic_DNA"/>
</dbReference>